<evidence type="ECO:0000256" key="20">
    <source>
        <dbReference type="PROSITE-ProRule" id="PRU00221"/>
    </source>
</evidence>
<evidence type="ECO:0000256" key="15">
    <source>
        <dbReference type="ARBA" id="ARBA00023136"/>
    </source>
</evidence>
<gene>
    <name evidence="24" type="ORF">G6F50_005540</name>
</gene>
<dbReference type="Proteomes" id="UP000740926">
    <property type="component" value="Unassembled WGS sequence"/>
</dbReference>
<evidence type="ECO:0000256" key="21">
    <source>
        <dbReference type="SAM" id="MobiDB-lite"/>
    </source>
</evidence>
<comment type="function">
    <text evidence="19">Escort protein required for cholesterol as well as lipid homeostasis. Regulates export of the SCAP-SREBP complex from the endoplasmic reticulum to the Golgi upon low cholesterol, thereby regulating the processing of sterol regulatory element-binding proteins (SREBPs) SREBF1/SREBP1 and SREBF2/SREBP2. At high sterol concentrations, formation of a ternary complex with INSIG (INSIG1 or INSIG2) leads to mask the ER export signal in SCAP, promoting retention of the complex in the endoplasmic reticulum. Low sterol concentrations trigger release of INSIG, a conformational change in the SSD domain of SCAP, unmasking of the ER export signal, promoting recruitment into COPII-coated vesicles and transport of the SCAP-SREBP to the Golgi: in the Golgi, SREBPs are then processed, releasing the transcription factor fragment of SREBPs from the membrane, its import into the nucleus and up-regulation of LDLR, INSIG1 and the mevalonate pathway. Binds cholesterol via its SSD domain.</text>
</comment>
<feature type="region of interest" description="Disordered" evidence="21">
    <location>
        <begin position="829"/>
        <end position="856"/>
    </location>
</feature>
<comment type="subcellular location">
    <subcellularLocation>
        <location evidence="2">Cytoplasmic vesicle</location>
        <location evidence="2">COPII-coated vesicle membrane</location>
        <topology evidence="2">Multi-pass membrane protein</topology>
    </subcellularLocation>
    <subcellularLocation>
        <location evidence="1">Endoplasmic reticulum membrane</location>
        <topology evidence="1">Multi-pass membrane protein</topology>
    </subcellularLocation>
    <subcellularLocation>
        <location evidence="3">Golgi apparatus membrane</location>
        <topology evidence="3">Multi-pass membrane protein</topology>
    </subcellularLocation>
</comment>
<dbReference type="InterPro" id="IPR000731">
    <property type="entry name" value="SSD"/>
</dbReference>
<feature type="region of interest" description="Disordered" evidence="21">
    <location>
        <begin position="1134"/>
        <end position="1161"/>
    </location>
</feature>
<keyword evidence="8 22" id="KW-0812">Transmembrane</keyword>
<feature type="transmembrane region" description="Helical" evidence="22">
    <location>
        <begin position="384"/>
        <end position="407"/>
    </location>
</feature>
<dbReference type="GO" id="GO:0032936">
    <property type="term" value="C:SREBP-SCAP complex"/>
    <property type="evidence" value="ECO:0007669"/>
    <property type="project" value="TreeGrafter"/>
</dbReference>
<evidence type="ECO:0000256" key="14">
    <source>
        <dbReference type="ARBA" id="ARBA00023121"/>
    </source>
</evidence>
<feature type="compositionally biased region" description="Low complexity" evidence="21">
    <location>
        <begin position="844"/>
        <end position="854"/>
    </location>
</feature>
<sequence>MPIRVVKRSSKRLSKQYYRYGQFIASKTYLLLIFSLGFISYFSLPVIKKQLTIPTTHYTALDGQCWQNSPHVNFEESTTSANYVIQQIRISHVDRPVTFDLVQQAHKIYNYITANDTLYQICYQQDDQCLVQAPPLFRDEQDWKEKSNYYARPQRYESHPFSIYGNLSFNQQGDYIKSDAIFLSFVLKQQPESCSIWNDMLEQVKQEFHIVDIQHNQEQEAHWYHATVNIPSHILQYKFKLFPYDIPPKVQLLMIAYIVIFYLVSVAFGRSNLVKSGYTFGLAAIFLSIACFTTAWGITDKLNITFNNVPWYLLLLIVNLACLENIFLLANAVLDAGCDMDVKEKISRGLQSVGLPMTATLIAELLILTVGTAMDIIVIKELCLFLKIALVVDYVLEMTFVIAVLSIDIKRLELADLDDRQMSKRLHELANHETDVNQRPPKFCAIHDTADENKSKSCAECKDYKTHRVFNALILCFVILGLSLFTKREKQFHTSKRIISPRLATKVAKAYIPDYQSDVYNLSNQFWSIVNPEKETAWIEVHSPSLFICDSNTAHLETYVNKVREHYRKSLLTVRYKPKAPPSLFRLFINSIIQKIVIFLLSINIPVLILWLCLIAIITWMTPKWREQWLVPLLIRTFNRSVLAIIGLLLSIHNLYKGYIKSIRSKWEYDNGIHRGAIMAQVIFNKEHAYIKGIHVQTLSHQHVADIQNLSVNADGSLVSCGQEGRLVLWDAAKAVWIARLDKVYSRGGSLRALLNPTYRHKQARKKQQPILIPSHRSPRPLCAKVDRGNKWIATAYDDQTIRIWDLAEGVLIHEIAIGSYQFQSDNTKPIRNRFHPISESSDQQQQQQQKQQQRNNDRIMDIQFVAGGAVNNRYHRHSDPKGSQNCILSVHKSGLIREWDVLSGECLQTIETGHTRIVTQVHVVDDDIKDLYRHLGTTWIFTASRDGTIKCWERCSRGNSTWTLVYTIEQDSPVTSIAADAPVGDMGILVSGTLDGTIKVWSFETGEWVCTLSEGKAHTAMKDKVAGSIHHFSNYSDILSDNTMSDTDSVTNYRSIEDKRNHRGAIHQLVVTRYCEVENGSCLCQGNDVVCSGNGFLVASSSVAENKVNAWRLERRGSEGSCTLLPRDYHRKQYKRHKMDEGNSNSESAPKQRLRSPSLPKKIMGRYPSKVSDSTLSSGIVDIEQATDGLQMSFVPVFLGKVDQPASQGLVFCDKVLAGVRRQKTHPMEWEAWFAPLQYIDSAVDRERIKIPVEIFSLDQSKEYDSHRTLTSFLSLFRSRKTTTTEVVVTNHSSPRRGRLFNKADGLVDEDDSEAGENLPFSNIRHIVPLNDRGFACDYGNFIKLVYIDDKQSLTNKKRQKARGLEEEQHQQGQTHEGNREDCIYCQENDSSQIGYGRGSKPVINCSSRHNCSKTADCAAATAAIASPPSSNLSSSLGQWP</sequence>
<dbReference type="SUPFAM" id="SSF50978">
    <property type="entry name" value="WD40 repeat-like"/>
    <property type="match status" value="1"/>
</dbReference>
<dbReference type="GO" id="GO:0045540">
    <property type="term" value="P:regulation of cholesterol biosynthetic process"/>
    <property type="evidence" value="ECO:0007669"/>
    <property type="project" value="TreeGrafter"/>
</dbReference>
<evidence type="ECO:0000256" key="10">
    <source>
        <dbReference type="ARBA" id="ARBA00022824"/>
    </source>
</evidence>
<reference evidence="24 25" key="1">
    <citation type="journal article" date="2020" name="Microb. Genom.">
        <title>Genetic diversity of clinical and environmental Mucorales isolates obtained from an investigation of mucormycosis cases among solid organ transplant recipients.</title>
        <authorList>
            <person name="Nguyen M.H."/>
            <person name="Kaul D."/>
            <person name="Muto C."/>
            <person name="Cheng S.J."/>
            <person name="Richter R.A."/>
            <person name="Bruno V.M."/>
            <person name="Liu G."/>
            <person name="Beyhan S."/>
            <person name="Sundermann A.J."/>
            <person name="Mounaud S."/>
            <person name="Pasculle A.W."/>
            <person name="Nierman W.C."/>
            <person name="Driscoll E."/>
            <person name="Cumbie R."/>
            <person name="Clancy C.J."/>
            <person name="Dupont C.L."/>
        </authorList>
    </citation>
    <scope>NUCLEOTIDE SEQUENCE [LARGE SCALE GENOMIC DNA]</scope>
    <source>
        <strain evidence="24 25">GL24</strain>
    </source>
</reference>
<evidence type="ECO:0000256" key="17">
    <source>
        <dbReference type="ARBA" id="ARBA00023180"/>
    </source>
</evidence>
<evidence type="ECO:0000256" key="19">
    <source>
        <dbReference type="ARBA" id="ARBA00045958"/>
    </source>
</evidence>
<keyword evidence="14" id="KW-0446">Lipid-binding</keyword>
<dbReference type="Pfam" id="PF00400">
    <property type="entry name" value="WD40"/>
    <property type="match status" value="3"/>
</dbReference>
<accession>A0A9P7CPS0</accession>
<dbReference type="InterPro" id="IPR036322">
    <property type="entry name" value="WD40_repeat_dom_sf"/>
</dbReference>
<dbReference type="PANTHER" id="PTHR46378:SF1">
    <property type="entry name" value="STEROL REGULATORY ELEMENT-BINDING PROTEIN CLEAVAGE-ACTIVATING PROTEIN"/>
    <property type="match status" value="1"/>
</dbReference>
<keyword evidence="9" id="KW-0677">Repeat</keyword>
<evidence type="ECO:0000256" key="3">
    <source>
        <dbReference type="ARBA" id="ARBA00004653"/>
    </source>
</evidence>
<dbReference type="Pfam" id="PF12349">
    <property type="entry name" value="Sterol-sensing"/>
    <property type="match status" value="1"/>
</dbReference>
<dbReference type="PANTHER" id="PTHR46378">
    <property type="entry name" value="STEROL REGULATORY ELEMENT-BINDING PROTEIN CLEAVAGE-ACTIVATING PROTEIN"/>
    <property type="match status" value="1"/>
</dbReference>
<keyword evidence="16" id="KW-1207">Sterol metabolism</keyword>
<dbReference type="GO" id="GO:0008203">
    <property type="term" value="P:cholesterol metabolic process"/>
    <property type="evidence" value="ECO:0007669"/>
    <property type="project" value="UniProtKB-KW"/>
</dbReference>
<keyword evidence="17" id="KW-0325">Glycoprotein</keyword>
<dbReference type="PROSITE" id="PS50156">
    <property type="entry name" value="SSD"/>
    <property type="match status" value="1"/>
</dbReference>
<evidence type="ECO:0000256" key="5">
    <source>
        <dbReference type="ARBA" id="ARBA00019541"/>
    </source>
</evidence>
<organism evidence="24 25">
    <name type="scientific">Rhizopus delemar</name>
    <dbReference type="NCBI Taxonomy" id="936053"/>
    <lineage>
        <taxon>Eukaryota</taxon>
        <taxon>Fungi</taxon>
        <taxon>Fungi incertae sedis</taxon>
        <taxon>Mucoromycota</taxon>
        <taxon>Mucoromycotina</taxon>
        <taxon>Mucoromycetes</taxon>
        <taxon>Mucorales</taxon>
        <taxon>Mucorineae</taxon>
        <taxon>Rhizopodaceae</taxon>
        <taxon>Rhizopus</taxon>
    </lineage>
</organism>
<keyword evidence="15 22" id="KW-0472">Membrane</keyword>
<feature type="transmembrane region" description="Helical" evidence="22">
    <location>
        <begin position="250"/>
        <end position="268"/>
    </location>
</feature>
<comment type="similarity">
    <text evidence="4">Belongs to the WD repeat SCAP family.</text>
</comment>
<dbReference type="GO" id="GO:0005789">
    <property type="term" value="C:endoplasmic reticulum membrane"/>
    <property type="evidence" value="ECO:0007669"/>
    <property type="project" value="UniProtKB-SubCell"/>
</dbReference>
<feature type="transmembrane region" description="Helical" evidence="22">
    <location>
        <begin position="280"/>
        <end position="299"/>
    </location>
</feature>
<dbReference type="InterPro" id="IPR053958">
    <property type="entry name" value="HMGCR/SNAP/NPC1-like_SSD"/>
</dbReference>
<keyword evidence="25" id="KW-1185">Reference proteome</keyword>
<dbReference type="GO" id="GO:0012507">
    <property type="term" value="C:ER to Golgi transport vesicle membrane"/>
    <property type="evidence" value="ECO:0007669"/>
    <property type="project" value="UniProtKB-SubCell"/>
</dbReference>
<evidence type="ECO:0000256" key="1">
    <source>
        <dbReference type="ARBA" id="ARBA00004477"/>
    </source>
</evidence>
<feature type="repeat" description="WD" evidence="20">
    <location>
        <begin position="793"/>
        <end position="815"/>
    </location>
</feature>
<dbReference type="Gene3D" id="2.130.10.10">
    <property type="entry name" value="YVTN repeat-like/Quinoprotein amine dehydrogenase"/>
    <property type="match status" value="2"/>
</dbReference>
<keyword evidence="11 22" id="KW-1133">Transmembrane helix</keyword>
<evidence type="ECO:0000256" key="22">
    <source>
        <dbReference type="SAM" id="Phobius"/>
    </source>
</evidence>
<evidence type="ECO:0000259" key="23">
    <source>
        <dbReference type="PROSITE" id="PS50156"/>
    </source>
</evidence>
<keyword evidence="12" id="KW-0333">Golgi apparatus</keyword>
<proteinExistence type="inferred from homology"/>
<keyword evidence="13" id="KW-0443">Lipid metabolism</keyword>
<evidence type="ECO:0000256" key="12">
    <source>
        <dbReference type="ARBA" id="ARBA00023034"/>
    </source>
</evidence>
<evidence type="ECO:0000256" key="11">
    <source>
        <dbReference type="ARBA" id="ARBA00022989"/>
    </source>
</evidence>
<keyword evidence="7 20" id="KW-0853">WD repeat</keyword>
<comment type="caution">
    <text evidence="24">The sequence shown here is derived from an EMBL/GenBank/DDBJ whole genome shotgun (WGS) entry which is preliminary data.</text>
</comment>
<evidence type="ECO:0000313" key="24">
    <source>
        <dbReference type="EMBL" id="KAG1570381.1"/>
    </source>
</evidence>
<dbReference type="GO" id="GO:0032934">
    <property type="term" value="F:sterol binding"/>
    <property type="evidence" value="ECO:0007669"/>
    <property type="project" value="InterPro"/>
</dbReference>
<dbReference type="InterPro" id="IPR015943">
    <property type="entry name" value="WD40/YVTN_repeat-like_dom_sf"/>
</dbReference>
<dbReference type="SMART" id="SM00320">
    <property type="entry name" value="WD40"/>
    <property type="match status" value="5"/>
</dbReference>
<feature type="region of interest" description="Disordered" evidence="21">
    <location>
        <begin position="1360"/>
        <end position="1379"/>
    </location>
</feature>
<dbReference type="GO" id="GO:0000139">
    <property type="term" value="C:Golgi membrane"/>
    <property type="evidence" value="ECO:0007669"/>
    <property type="project" value="UniProtKB-SubCell"/>
</dbReference>
<dbReference type="PROSITE" id="PS50082">
    <property type="entry name" value="WD_REPEATS_2"/>
    <property type="match status" value="2"/>
</dbReference>
<keyword evidence="6" id="KW-0153">Cholesterol metabolism</keyword>
<evidence type="ECO:0000256" key="9">
    <source>
        <dbReference type="ARBA" id="ARBA00022737"/>
    </source>
</evidence>
<dbReference type="GO" id="GO:0032933">
    <property type="term" value="P:SREBP signaling pathway"/>
    <property type="evidence" value="ECO:0007669"/>
    <property type="project" value="InterPro"/>
</dbReference>
<name>A0A9P7CPS0_9FUNG</name>
<evidence type="ECO:0000313" key="25">
    <source>
        <dbReference type="Proteomes" id="UP000740926"/>
    </source>
</evidence>
<feature type="repeat" description="WD" evidence="20">
    <location>
        <begin position="990"/>
        <end position="1012"/>
    </location>
</feature>
<dbReference type="InterPro" id="IPR001680">
    <property type="entry name" value="WD40_rpt"/>
</dbReference>
<evidence type="ECO:0000256" key="2">
    <source>
        <dbReference type="ARBA" id="ARBA00004557"/>
    </source>
</evidence>
<feature type="transmembrane region" description="Helical" evidence="22">
    <location>
        <begin position="20"/>
        <end position="44"/>
    </location>
</feature>
<evidence type="ECO:0000256" key="6">
    <source>
        <dbReference type="ARBA" id="ARBA00022548"/>
    </source>
</evidence>
<keyword evidence="10" id="KW-0256">Endoplasmic reticulum</keyword>
<evidence type="ECO:0000256" key="7">
    <source>
        <dbReference type="ARBA" id="ARBA00022574"/>
    </source>
</evidence>
<dbReference type="SUPFAM" id="SSF82866">
    <property type="entry name" value="Multidrug efflux transporter AcrB transmembrane domain"/>
    <property type="match status" value="1"/>
</dbReference>
<evidence type="ECO:0000256" key="13">
    <source>
        <dbReference type="ARBA" id="ARBA00023098"/>
    </source>
</evidence>
<feature type="transmembrane region" description="Helical" evidence="22">
    <location>
        <begin position="354"/>
        <end position="377"/>
    </location>
</feature>
<protein>
    <recommendedName>
        <fullName evidence="5">Sterol regulatory element-binding protein cleavage-activating protein</fullName>
    </recommendedName>
</protein>
<evidence type="ECO:0000256" key="8">
    <source>
        <dbReference type="ARBA" id="ARBA00022692"/>
    </source>
</evidence>
<feature type="transmembrane region" description="Helical" evidence="22">
    <location>
        <begin position="311"/>
        <end position="334"/>
    </location>
</feature>
<evidence type="ECO:0000256" key="16">
    <source>
        <dbReference type="ARBA" id="ARBA00023166"/>
    </source>
</evidence>
<evidence type="ECO:0000256" key="18">
    <source>
        <dbReference type="ARBA" id="ARBA00023221"/>
    </source>
</evidence>
<dbReference type="InterPro" id="IPR030225">
    <property type="entry name" value="SCAP"/>
</dbReference>
<feature type="transmembrane region" description="Helical" evidence="22">
    <location>
        <begin position="469"/>
        <end position="486"/>
    </location>
</feature>
<feature type="transmembrane region" description="Helical" evidence="22">
    <location>
        <begin position="638"/>
        <end position="656"/>
    </location>
</feature>
<feature type="transmembrane region" description="Helical" evidence="22">
    <location>
        <begin position="596"/>
        <end position="618"/>
    </location>
</feature>
<evidence type="ECO:0000256" key="4">
    <source>
        <dbReference type="ARBA" id="ARBA00007410"/>
    </source>
</evidence>
<feature type="domain" description="SSD" evidence="23">
    <location>
        <begin position="249"/>
        <end position="407"/>
    </location>
</feature>
<keyword evidence="18" id="KW-0753">Steroid metabolism</keyword>
<dbReference type="EMBL" id="JAANIU010000748">
    <property type="protein sequence ID" value="KAG1570381.1"/>
    <property type="molecule type" value="Genomic_DNA"/>
</dbReference>